<keyword evidence="3" id="KW-1185">Reference proteome</keyword>
<accession>A0A1E7QAD7</accession>
<evidence type="ECO:0000313" key="3">
    <source>
        <dbReference type="Proteomes" id="UP000242258"/>
    </source>
</evidence>
<gene>
    <name evidence="2" type="ORF">BI198_14445</name>
</gene>
<dbReference type="Gene3D" id="3.40.630.30">
    <property type="match status" value="1"/>
</dbReference>
<protein>
    <recommendedName>
        <fullName evidence="1">N-acetyltransferase domain-containing protein</fullName>
    </recommendedName>
</protein>
<dbReference type="InterPro" id="IPR000182">
    <property type="entry name" value="GNAT_dom"/>
</dbReference>
<dbReference type="CDD" id="cd04301">
    <property type="entry name" value="NAT_SF"/>
    <property type="match status" value="1"/>
</dbReference>
<dbReference type="InterPro" id="IPR016181">
    <property type="entry name" value="Acyl_CoA_acyltransferase"/>
</dbReference>
<organism evidence="2 3">
    <name type="scientific">Rheinheimera salexigens</name>
    <dbReference type="NCBI Taxonomy" id="1628148"/>
    <lineage>
        <taxon>Bacteria</taxon>
        <taxon>Pseudomonadati</taxon>
        <taxon>Pseudomonadota</taxon>
        <taxon>Gammaproteobacteria</taxon>
        <taxon>Chromatiales</taxon>
        <taxon>Chromatiaceae</taxon>
        <taxon>Rheinheimera</taxon>
    </lineage>
</organism>
<comment type="caution">
    <text evidence="2">The sequence shown here is derived from an EMBL/GenBank/DDBJ whole genome shotgun (WGS) entry which is preliminary data.</text>
</comment>
<evidence type="ECO:0000313" key="2">
    <source>
        <dbReference type="EMBL" id="OEY71117.1"/>
    </source>
</evidence>
<name>A0A1E7QAD7_9GAMM</name>
<reference evidence="3" key="1">
    <citation type="submission" date="2016-09" db="EMBL/GenBank/DDBJ databases">
        <authorList>
            <person name="Wan X."/>
            <person name="Hou S."/>
        </authorList>
    </citation>
    <scope>NUCLEOTIDE SEQUENCE [LARGE SCALE GENOMIC DNA]</scope>
    <source>
        <strain evidence="3">KH87</strain>
    </source>
</reference>
<sequence length="171" mass="18769">MGYDTHVRPETAADWANVAALTRTVFNTPDEALLNDALRQQTQDYIALVAEQHGNIVGHIMFSPVQLENAKQIKMMALAPMVVSKVLQQHGIGSALVRAGLETCFQHKVDAVVVLGHASYYPKFGFIPASNFAISCPWQVPDEVFMLLELTPDAMKNASGKVQYLPAFAQI</sequence>
<dbReference type="PROSITE" id="PS51186">
    <property type="entry name" value="GNAT"/>
    <property type="match status" value="1"/>
</dbReference>
<dbReference type="GO" id="GO:0016747">
    <property type="term" value="F:acyltransferase activity, transferring groups other than amino-acyl groups"/>
    <property type="evidence" value="ECO:0007669"/>
    <property type="project" value="InterPro"/>
</dbReference>
<dbReference type="SUPFAM" id="SSF55729">
    <property type="entry name" value="Acyl-CoA N-acyltransferases (Nat)"/>
    <property type="match status" value="1"/>
</dbReference>
<dbReference type="Proteomes" id="UP000242258">
    <property type="component" value="Unassembled WGS sequence"/>
</dbReference>
<evidence type="ECO:0000259" key="1">
    <source>
        <dbReference type="PROSITE" id="PS51186"/>
    </source>
</evidence>
<dbReference type="AlphaFoldDB" id="A0A1E7QAD7"/>
<dbReference type="Pfam" id="PF13527">
    <property type="entry name" value="Acetyltransf_9"/>
    <property type="match status" value="1"/>
</dbReference>
<feature type="domain" description="N-acetyltransferase" evidence="1">
    <location>
        <begin position="5"/>
        <end position="151"/>
    </location>
</feature>
<dbReference type="STRING" id="1628148.BI198_14445"/>
<dbReference type="EMBL" id="MKEK01000001">
    <property type="protein sequence ID" value="OEY71117.1"/>
    <property type="molecule type" value="Genomic_DNA"/>
</dbReference>
<proteinExistence type="predicted"/>